<keyword evidence="4 8" id="KW-0812">Transmembrane</keyword>
<evidence type="ECO:0000256" key="3">
    <source>
        <dbReference type="ARBA" id="ARBA00022448"/>
    </source>
</evidence>
<feature type="transmembrane region" description="Helical" evidence="8">
    <location>
        <begin position="38"/>
        <end position="57"/>
    </location>
</feature>
<sequence>MGFKITRSQRLSAVIGISSVFFVAEISSKDALLFFFLPFLRFLVFAPCCLRIVGFYTHSLALIADAFHYLNDLIGFIVALVALRVGYLDSSQRLHKRLTDDAPKSLSFGWQRAQLLGAFFNGALLFALGISVFLQSIERFISMQYVENPKLMFIMGAVGLGLNLISAIFLHGASGLRWAEHDHGHGHHEHSAGPLSPIPHSSYESDISEHHNHKHQMHGTQPTSLGHDLGMLGVLLHVVSDAANNLGVMAAALVIWLAHYEGRHKYGDRHDDYAVFTSSRYLDLVLDCVVTQLRLCIVRRSGLILLESAPNGLDPADVKHDLEKARTNASGATSREAILVPGVLAIHELHIWRLNQNKTLASVHVVVSDPSVTNFAKTTKTINECFHAYGIHSATLQPETCSMAEVICTEHESVETVQELRKRSLEKCQMMCGTLCEELTCCG</sequence>
<reference evidence="11 12" key="1">
    <citation type="journal article" date="2005" name="Nature">
        <title>Genome sequencing and analysis of Aspergillus oryzae.</title>
        <authorList>
            <person name="Machida M."/>
            <person name="Asai K."/>
            <person name="Sano M."/>
            <person name="Tanaka T."/>
            <person name="Kumagai T."/>
            <person name="Terai G."/>
            <person name="Kusumoto K."/>
            <person name="Arima T."/>
            <person name="Akita O."/>
            <person name="Kashiwagi Y."/>
            <person name="Abe K."/>
            <person name="Gomi K."/>
            <person name="Horiuchi H."/>
            <person name="Kitamoto K."/>
            <person name="Kobayashi T."/>
            <person name="Takeuchi M."/>
            <person name="Denning D.W."/>
            <person name="Galagan J.E."/>
            <person name="Nierman W.C."/>
            <person name="Yu J."/>
            <person name="Archer D.B."/>
            <person name="Bennett J.W."/>
            <person name="Bhatnagar D."/>
            <person name="Cleveland T.E."/>
            <person name="Fedorova N.D."/>
            <person name="Gotoh O."/>
            <person name="Horikawa H."/>
            <person name="Hosoyama A."/>
            <person name="Ichinomiya M."/>
            <person name="Igarashi R."/>
            <person name="Iwashita K."/>
            <person name="Juvvadi P.R."/>
            <person name="Kato M."/>
            <person name="Kato Y."/>
            <person name="Kin T."/>
            <person name="Kokubun A."/>
            <person name="Maeda H."/>
            <person name="Maeyama N."/>
            <person name="Maruyama J."/>
            <person name="Nagasaki H."/>
            <person name="Nakajima T."/>
            <person name="Oda K."/>
            <person name="Okada K."/>
            <person name="Paulsen I."/>
            <person name="Sakamoto K."/>
            <person name="Sawano T."/>
            <person name="Takahashi M."/>
            <person name="Takase K."/>
            <person name="Terabayashi Y."/>
            <person name="Wortman J."/>
            <person name="Yamada O."/>
            <person name="Yamagata Y."/>
            <person name="Anazawa H."/>
            <person name="Hata Y."/>
            <person name="Koide Y."/>
            <person name="Komori T."/>
            <person name="Koyama Y."/>
            <person name="Minetoki T."/>
            <person name="Suharnan S."/>
            <person name="Tanaka A."/>
            <person name="Isono K."/>
            <person name="Kuhara S."/>
            <person name="Ogasawara N."/>
            <person name="Kikuchi H."/>
        </authorList>
    </citation>
    <scope>NUCLEOTIDE SEQUENCE [LARGE SCALE GENOMIC DNA]</scope>
    <source>
        <strain evidence="12">ATCC 42149 / RIB 40</strain>
    </source>
</reference>
<evidence type="ECO:0000256" key="6">
    <source>
        <dbReference type="ARBA" id="ARBA00022989"/>
    </source>
</evidence>
<dbReference type="Gene3D" id="1.20.1510.10">
    <property type="entry name" value="Cation efflux protein transmembrane domain"/>
    <property type="match status" value="1"/>
</dbReference>
<dbReference type="InterPro" id="IPR027469">
    <property type="entry name" value="Cation_efflux_TMD_sf"/>
</dbReference>
<dbReference type="PANTHER" id="PTHR45820">
    <property type="entry name" value="FI23527P1"/>
    <property type="match status" value="1"/>
</dbReference>
<keyword evidence="12" id="KW-1185">Reference proteome</keyword>
<feature type="domain" description="Cation efflux protein transmembrane" evidence="9">
    <location>
        <begin position="52"/>
        <end position="268"/>
    </location>
</feature>
<dbReference type="EMBL" id="AP007172">
    <property type="protein sequence ID" value="BAE65473.1"/>
    <property type="molecule type" value="Genomic_DNA"/>
</dbReference>
<protein>
    <submittedName>
        <fullName evidence="11">DNA, SC206</fullName>
    </submittedName>
</protein>
<keyword evidence="6 8" id="KW-1133">Transmembrane helix</keyword>
<dbReference type="Proteomes" id="UP000006564">
    <property type="component" value="Chromosome 7"/>
</dbReference>
<evidence type="ECO:0000256" key="2">
    <source>
        <dbReference type="ARBA" id="ARBA00008873"/>
    </source>
</evidence>
<evidence type="ECO:0000256" key="4">
    <source>
        <dbReference type="ARBA" id="ARBA00022692"/>
    </source>
</evidence>
<dbReference type="HOGENOM" id="CLU_013430_4_0_1"/>
<evidence type="ECO:0000256" key="1">
    <source>
        <dbReference type="ARBA" id="ARBA00004141"/>
    </source>
</evidence>
<feature type="transmembrane region" description="Helical" evidence="8">
    <location>
        <begin position="108"/>
        <end position="130"/>
    </location>
</feature>
<gene>
    <name evidence="11" type="ORF">AO090206000114</name>
</gene>
<dbReference type="NCBIfam" id="TIGR01297">
    <property type="entry name" value="CDF"/>
    <property type="match status" value="1"/>
</dbReference>
<dbReference type="InterPro" id="IPR058533">
    <property type="entry name" value="Cation_efflux_TM"/>
</dbReference>
<dbReference type="GO" id="GO:0006882">
    <property type="term" value="P:intracellular zinc ion homeostasis"/>
    <property type="evidence" value="ECO:0007669"/>
    <property type="project" value="TreeGrafter"/>
</dbReference>
<dbReference type="STRING" id="510516.Q2PIQ1"/>
<name>Q2PIQ1_ASPOR</name>
<dbReference type="AlphaFoldDB" id="Q2PIQ1"/>
<dbReference type="GO" id="GO:0016020">
    <property type="term" value="C:membrane"/>
    <property type="evidence" value="ECO:0007669"/>
    <property type="project" value="UniProtKB-SubCell"/>
</dbReference>
<proteinExistence type="inferred from homology"/>
<organism evidence="11 12">
    <name type="scientific">Aspergillus oryzae (strain ATCC 42149 / RIB 40)</name>
    <name type="common">Yellow koji mold</name>
    <dbReference type="NCBI Taxonomy" id="510516"/>
    <lineage>
        <taxon>Eukaryota</taxon>
        <taxon>Fungi</taxon>
        <taxon>Dikarya</taxon>
        <taxon>Ascomycota</taxon>
        <taxon>Pezizomycotina</taxon>
        <taxon>Eurotiomycetes</taxon>
        <taxon>Eurotiomycetidae</taxon>
        <taxon>Eurotiales</taxon>
        <taxon>Aspergillaceae</taxon>
        <taxon>Aspergillus</taxon>
        <taxon>Aspergillus subgen. Circumdati</taxon>
    </lineage>
</organism>
<feature type="transmembrane region" description="Helical" evidence="8">
    <location>
        <begin position="69"/>
        <end position="88"/>
    </location>
</feature>
<dbReference type="OMA" id="KWRANER"/>
<comment type="subcellular location">
    <subcellularLocation>
        <location evidence="1">Membrane</location>
        <topology evidence="1">Multi-pass membrane protein</topology>
    </subcellularLocation>
</comment>
<dbReference type="RefSeq" id="XP_023093759.1">
    <property type="nucleotide sequence ID" value="XM_023233233.1"/>
</dbReference>
<comment type="similarity">
    <text evidence="2">Belongs to the cation diffusion facilitator (CDF) transporter (TC 2.A.4) family. SLC30A subfamily.</text>
</comment>
<evidence type="ECO:0000259" key="9">
    <source>
        <dbReference type="Pfam" id="PF01545"/>
    </source>
</evidence>
<dbReference type="InterPro" id="IPR027470">
    <property type="entry name" value="Cation_efflux_CTD"/>
</dbReference>
<evidence type="ECO:0000256" key="5">
    <source>
        <dbReference type="ARBA" id="ARBA00022833"/>
    </source>
</evidence>
<dbReference type="GO" id="GO:0005385">
    <property type="term" value="F:zinc ion transmembrane transporter activity"/>
    <property type="evidence" value="ECO:0007669"/>
    <property type="project" value="TreeGrafter"/>
</dbReference>
<accession>Q2PIQ1</accession>
<dbReference type="InterPro" id="IPR002524">
    <property type="entry name" value="Cation_efflux"/>
</dbReference>
<dbReference type="SUPFAM" id="SSF161111">
    <property type="entry name" value="Cation efflux protein transmembrane domain-like"/>
    <property type="match status" value="1"/>
</dbReference>
<evidence type="ECO:0000256" key="7">
    <source>
        <dbReference type="ARBA" id="ARBA00023136"/>
    </source>
</evidence>
<feature type="transmembrane region" description="Helical" evidence="8">
    <location>
        <begin position="151"/>
        <end position="170"/>
    </location>
</feature>
<dbReference type="GeneID" id="5998722"/>
<evidence type="ECO:0000313" key="11">
    <source>
        <dbReference type="EMBL" id="BAE65473.1"/>
    </source>
</evidence>
<dbReference type="VEuPathDB" id="FungiDB:AO090206000114"/>
<dbReference type="Pfam" id="PF01545">
    <property type="entry name" value="Cation_efflux"/>
    <property type="match status" value="1"/>
</dbReference>
<keyword evidence="3" id="KW-0813">Transport</keyword>
<evidence type="ECO:0000313" key="12">
    <source>
        <dbReference type="Proteomes" id="UP000006564"/>
    </source>
</evidence>
<dbReference type="KEGG" id="aor:AO090206000114"/>
<evidence type="ECO:0000256" key="8">
    <source>
        <dbReference type="SAM" id="Phobius"/>
    </source>
</evidence>
<feature type="domain" description="Cation efflux protein cytoplasmic" evidence="10">
    <location>
        <begin position="340"/>
        <end position="400"/>
    </location>
</feature>
<dbReference type="PANTHER" id="PTHR45820:SF5">
    <property type="entry name" value="DIFFUSION FACILITATOR FAMILY METAL ION TRANSPORTER, PUTATIVE-RELATED"/>
    <property type="match status" value="1"/>
</dbReference>
<keyword evidence="7 8" id="KW-0472">Membrane</keyword>
<dbReference type="Pfam" id="PF16916">
    <property type="entry name" value="ZT_dimer"/>
    <property type="match status" value="1"/>
</dbReference>
<evidence type="ECO:0000259" key="10">
    <source>
        <dbReference type="Pfam" id="PF16916"/>
    </source>
</evidence>
<keyword evidence="5" id="KW-0862">Zinc</keyword>